<dbReference type="PANTHER" id="PTHR28012">
    <property type="entry name" value="NUCLEAR FUSION PROTEIN KAR5"/>
    <property type="match status" value="1"/>
</dbReference>
<evidence type="ECO:0000313" key="14">
    <source>
        <dbReference type="Proteomes" id="UP001365542"/>
    </source>
</evidence>
<proteinExistence type="inferred from homology"/>
<evidence type="ECO:0000256" key="11">
    <source>
        <dbReference type="RuleBase" id="RU368082"/>
    </source>
</evidence>
<evidence type="ECO:0000256" key="9">
    <source>
        <dbReference type="ARBA" id="ARBA00023180"/>
    </source>
</evidence>
<dbReference type="Pfam" id="PF04163">
    <property type="entry name" value="Tht1"/>
    <property type="match status" value="1"/>
</dbReference>
<dbReference type="EMBL" id="JAVHJO010000007">
    <property type="protein sequence ID" value="KAK6539028.1"/>
    <property type="molecule type" value="Genomic_DNA"/>
</dbReference>
<dbReference type="GO" id="GO:0000742">
    <property type="term" value="P:karyogamy involved in conjugation with cellular fusion"/>
    <property type="evidence" value="ECO:0007669"/>
    <property type="project" value="UniProtKB-UniRule"/>
</dbReference>
<protein>
    <recommendedName>
        <fullName evidence="15">Nuclear fusion protein KAR5</fullName>
    </recommendedName>
</protein>
<evidence type="ECO:0008006" key="15">
    <source>
        <dbReference type="Google" id="ProtNLM"/>
    </source>
</evidence>
<organism evidence="13 14">
    <name type="scientific">Orbilia ellipsospora</name>
    <dbReference type="NCBI Taxonomy" id="2528407"/>
    <lineage>
        <taxon>Eukaryota</taxon>
        <taxon>Fungi</taxon>
        <taxon>Dikarya</taxon>
        <taxon>Ascomycota</taxon>
        <taxon>Pezizomycotina</taxon>
        <taxon>Orbiliomycetes</taxon>
        <taxon>Orbiliales</taxon>
        <taxon>Orbiliaceae</taxon>
        <taxon>Orbilia</taxon>
    </lineage>
</organism>
<sequence length="529" mass="60135">MTVVNLRTLICTILFFPCITITLAVNSQVDRWFSNKEDNVHPIEYLFSSHRYHKGYEESLALITSLNLPPSCLYSSLTESIISKCSSSPNFLNGEEKTYFATKLAICELSSANVDYPRDCRSDIQSPRDIQRCIRKLENRPQWWTSWSNCIQSVGVLCQAVREEAERDNLLKLHRNLTILHYQLENQLATSLKILSTDLEHADGASNTIKSKLSSLIQEFESLMDRTISPVDKRLQNLRGVTESISQLQTSHAIKLAEQNVVLSERADAQRSSVEKTGEIIEQILETTILLETKLNARIKLDEESRLEYLEQMQIAIKSSATNTLDSIKESMKSLDTLSNQAASAIESLLDSISRGKTKMEDINEGFDTLSSTHEKMSSTIRSQEESSLKHLNSLHEFAVRFNDTLVSILSESTLYLQKLETSHLNSQPRPFDYNIFTGQEMITTYLPLIVSLLVLIDRKRTAIMIFTMAVMYTFCVTASWNDLGNSPSKEESTTKREDFLIDGSKGDDLKQWLNDCGNMAVRYIYSFF</sequence>
<feature type="transmembrane region" description="Helical" evidence="11">
    <location>
        <begin position="434"/>
        <end position="456"/>
    </location>
</feature>
<evidence type="ECO:0000256" key="8">
    <source>
        <dbReference type="ARBA" id="ARBA00023136"/>
    </source>
</evidence>
<evidence type="ECO:0000313" key="13">
    <source>
        <dbReference type="EMBL" id="KAK6539028.1"/>
    </source>
</evidence>
<evidence type="ECO:0000256" key="10">
    <source>
        <dbReference type="ARBA" id="ARBA00023242"/>
    </source>
</evidence>
<dbReference type="PANTHER" id="PTHR28012:SF1">
    <property type="entry name" value="NUCLEAR FUSION PROTEIN KAR5"/>
    <property type="match status" value="1"/>
</dbReference>
<feature type="signal peptide" evidence="12">
    <location>
        <begin position="1"/>
        <end position="24"/>
    </location>
</feature>
<evidence type="ECO:0000256" key="3">
    <source>
        <dbReference type="ARBA" id="ARBA00022459"/>
    </source>
</evidence>
<keyword evidence="9" id="KW-0325">Glycoprotein</keyword>
<evidence type="ECO:0000256" key="12">
    <source>
        <dbReference type="SAM" id="SignalP"/>
    </source>
</evidence>
<feature type="chain" id="PRO_5043765669" description="Nuclear fusion protein KAR5" evidence="12">
    <location>
        <begin position="25"/>
        <end position="529"/>
    </location>
</feature>
<reference evidence="13 14" key="1">
    <citation type="submission" date="2019-10" db="EMBL/GenBank/DDBJ databases">
        <authorList>
            <person name="Palmer J.M."/>
        </authorList>
    </citation>
    <scope>NUCLEOTIDE SEQUENCE [LARGE SCALE GENOMIC DNA]</scope>
    <source>
        <strain evidence="13 14">TWF694</strain>
    </source>
</reference>
<dbReference type="GO" id="GO:0005789">
    <property type="term" value="C:endoplasmic reticulum membrane"/>
    <property type="evidence" value="ECO:0007669"/>
    <property type="project" value="UniProtKB-SubCell"/>
</dbReference>
<keyword evidence="4 11" id="KW-0812">Transmembrane</keyword>
<keyword evidence="14" id="KW-1185">Reference proteome</keyword>
<evidence type="ECO:0000256" key="5">
    <source>
        <dbReference type="ARBA" id="ARBA00022729"/>
    </source>
</evidence>
<evidence type="ECO:0000256" key="1">
    <source>
        <dbReference type="ARBA" id="ARBA00003389"/>
    </source>
</evidence>
<keyword evidence="5 11" id="KW-0732">Signal</keyword>
<evidence type="ECO:0000256" key="4">
    <source>
        <dbReference type="ARBA" id="ARBA00022692"/>
    </source>
</evidence>
<keyword evidence="7 11" id="KW-1133">Transmembrane helix</keyword>
<comment type="subcellular location">
    <subcellularLocation>
        <location evidence="11">Endoplasmic reticulum membrane</location>
    </subcellularLocation>
    <subcellularLocation>
        <location evidence="11">Nucleus membrane</location>
    </subcellularLocation>
</comment>
<evidence type="ECO:0000256" key="2">
    <source>
        <dbReference type="ARBA" id="ARBA00010473"/>
    </source>
</evidence>
<dbReference type="GO" id="GO:0048288">
    <property type="term" value="P:nuclear membrane fusion involved in karyogamy"/>
    <property type="evidence" value="ECO:0007669"/>
    <property type="project" value="UniProtKB-UniRule"/>
</dbReference>
<dbReference type="Proteomes" id="UP001365542">
    <property type="component" value="Unassembled WGS sequence"/>
</dbReference>
<gene>
    <name evidence="13" type="ORF">TWF694_010575</name>
</gene>
<comment type="similarity">
    <text evidence="2 11">Belongs to the KAR5 family.</text>
</comment>
<feature type="transmembrane region" description="Helical" evidence="11">
    <location>
        <begin position="463"/>
        <end position="481"/>
    </location>
</feature>
<keyword evidence="3 11" id="KW-0415">Karyogamy</keyword>
<dbReference type="AlphaFoldDB" id="A0AAV9XGJ6"/>
<accession>A0AAV9XGJ6</accession>
<dbReference type="InterPro" id="IPR007292">
    <property type="entry name" value="Nuclear_fusion_Kar5"/>
</dbReference>
<keyword evidence="6 11" id="KW-0256">Endoplasmic reticulum</keyword>
<keyword evidence="10 11" id="KW-0539">Nucleus</keyword>
<comment type="function">
    <text evidence="1 11">Required for nuclear membrane fusion during karyogamy.</text>
</comment>
<comment type="caution">
    <text evidence="13">The sequence shown here is derived from an EMBL/GenBank/DDBJ whole genome shotgun (WGS) entry which is preliminary data.</text>
</comment>
<name>A0AAV9XGJ6_9PEZI</name>
<dbReference type="GO" id="GO:0031965">
    <property type="term" value="C:nuclear membrane"/>
    <property type="evidence" value="ECO:0007669"/>
    <property type="project" value="UniProtKB-SubCell"/>
</dbReference>
<keyword evidence="8 11" id="KW-0472">Membrane</keyword>
<evidence type="ECO:0000256" key="7">
    <source>
        <dbReference type="ARBA" id="ARBA00022989"/>
    </source>
</evidence>
<evidence type="ECO:0000256" key="6">
    <source>
        <dbReference type="ARBA" id="ARBA00022824"/>
    </source>
</evidence>